<proteinExistence type="predicted"/>
<feature type="chain" id="PRO_5025065384" description="Calycin-like beta-barrel protein" evidence="1">
    <location>
        <begin position="23"/>
        <end position="175"/>
    </location>
</feature>
<name>A0A5N1JPK0_9BACT</name>
<accession>A0A5N1JPK0</accession>
<feature type="signal peptide" evidence="1">
    <location>
        <begin position="1"/>
        <end position="22"/>
    </location>
</feature>
<dbReference type="AlphaFoldDB" id="A0A5N1JPK0"/>
<sequence length="175" mass="17709">MKKLFTYSLFLAVLLVNSGAGCGGNKTDDPEPGAQAFLRMKINGKVWTATSKITGVAGKVPGIADQGIISFSGDAGKDNLTVNIYGSTAPGTYIIMPQSAGGSIAALSLSDGSVNGSYLSTKAPGSSLTVKITQASDTRVSGTFSGTLNLEYALGTGTAGPTTVTITDGEFLTID</sequence>
<dbReference type="Proteomes" id="UP000326344">
    <property type="component" value="Unassembled WGS sequence"/>
</dbReference>
<keyword evidence="3" id="KW-1185">Reference proteome</keyword>
<comment type="caution">
    <text evidence="2">The sequence shown here is derived from an EMBL/GenBank/DDBJ whole genome shotgun (WGS) entry which is preliminary data.</text>
</comment>
<dbReference type="RefSeq" id="WP_150874693.1">
    <property type="nucleotide sequence ID" value="NZ_VTWS01000001.1"/>
</dbReference>
<evidence type="ECO:0000313" key="3">
    <source>
        <dbReference type="Proteomes" id="UP000326344"/>
    </source>
</evidence>
<protein>
    <recommendedName>
        <fullName evidence="4">Calycin-like beta-barrel protein</fullName>
    </recommendedName>
</protein>
<evidence type="ECO:0008006" key="4">
    <source>
        <dbReference type="Google" id="ProtNLM"/>
    </source>
</evidence>
<evidence type="ECO:0000256" key="1">
    <source>
        <dbReference type="SAM" id="SignalP"/>
    </source>
</evidence>
<dbReference type="EMBL" id="VTWS01000001">
    <property type="protein sequence ID" value="KAA9356539.1"/>
    <property type="molecule type" value="Genomic_DNA"/>
</dbReference>
<reference evidence="2 3" key="1">
    <citation type="submission" date="2019-09" db="EMBL/GenBank/DDBJ databases">
        <title>Genome Sequence of Larkinella sp MA1.</title>
        <authorList>
            <person name="Srinivasan S."/>
        </authorList>
    </citation>
    <scope>NUCLEOTIDE SEQUENCE [LARGE SCALE GENOMIC DNA]</scope>
    <source>
        <strain evidence="2 3">MA1</strain>
    </source>
</reference>
<gene>
    <name evidence="2" type="ORF">F0P93_01960</name>
</gene>
<evidence type="ECO:0000313" key="2">
    <source>
        <dbReference type="EMBL" id="KAA9356539.1"/>
    </source>
</evidence>
<organism evidence="2 3">
    <name type="scientific">Larkinella humicola</name>
    <dbReference type="NCBI Taxonomy" id="2607654"/>
    <lineage>
        <taxon>Bacteria</taxon>
        <taxon>Pseudomonadati</taxon>
        <taxon>Bacteroidota</taxon>
        <taxon>Cytophagia</taxon>
        <taxon>Cytophagales</taxon>
        <taxon>Spirosomataceae</taxon>
        <taxon>Larkinella</taxon>
    </lineage>
</organism>
<keyword evidence="1" id="KW-0732">Signal</keyword>
<dbReference type="PROSITE" id="PS51257">
    <property type="entry name" value="PROKAR_LIPOPROTEIN"/>
    <property type="match status" value="1"/>
</dbReference>